<dbReference type="Proteomes" id="UP000326912">
    <property type="component" value="Unassembled WGS sequence"/>
</dbReference>
<organism evidence="3 4">
    <name type="scientific">Dictyobacter vulcani</name>
    <dbReference type="NCBI Taxonomy" id="2607529"/>
    <lineage>
        <taxon>Bacteria</taxon>
        <taxon>Bacillati</taxon>
        <taxon>Chloroflexota</taxon>
        <taxon>Ktedonobacteria</taxon>
        <taxon>Ktedonobacterales</taxon>
        <taxon>Dictyobacteraceae</taxon>
        <taxon>Dictyobacter</taxon>
    </lineage>
</organism>
<protein>
    <submittedName>
        <fullName evidence="3">Uncharacterized protein</fullName>
    </submittedName>
</protein>
<gene>
    <name evidence="3" type="ORF">KDW_06690</name>
</gene>
<dbReference type="RefSeq" id="WP_151754627.1">
    <property type="nucleotide sequence ID" value="NZ_BKZW01000001.1"/>
</dbReference>
<keyword evidence="2" id="KW-1133">Transmembrane helix</keyword>
<dbReference type="AlphaFoldDB" id="A0A5J4KJA6"/>
<keyword evidence="2" id="KW-0812">Transmembrane</keyword>
<sequence length="66" mass="7303">MTTESTDDKTTAPVDETAQVQEGTGAAIHVPTQNTWYRYFNEDWLATLFGLLLVILLVVGLLHSIP</sequence>
<keyword evidence="4" id="KW-1185">Reference proteome</keyword>
<feature type="transmembrane region" description="Helical" evidence="2">
    <location>
        <begin position="44"/>
        <end position="65"/>
    </location>
</feature>
<feature type="region of interest" description="Disordered" evidence="1">
    <location>
        <begin position="1"/>
        <end position="24"/>
    </location>
</feature>
<name>A0A5J4KJA6_9CHLR</name>
<evidence type="ECO:0000313" key="4">
    <source>
        <dbReference type="Proteomes" id="UP000326912"/>
    </source>
</evidence>
<evidence type="ECO:0000313" key="3">
    <source>
        <dbReference type="EMBL" id="GER86507.1"/>
    </source>
</evidence>
<reference evidence="3 4" key="1">
    <citation type="submission" date="2019-10" db="EMBL/GenBank/DDBJ databases">
        <title>Dictyobacter vulcani sp. nov., within the class Ktedonobacteria, isolated from soil of volcanic Mt. Zao.</title>
        <authorList>
            <person name="Zheng Y."/>
            <person name="Wang C.M."/>
            <person name="Sakai Y."/>
            <person name="Abe K."/>
            <person name="Yokota A."/>
            <person name="Yabe S."/>
        </authorList>
    </citation>
    <scope>NUCLEOTIDE SEQUENCE [LARGE SCALE GENOMIC DNA]</scope>
    <source>
        <strain evidence="3 4">W12</strain>
    </source>
</reference>
<evidence type="ECO:0000256" key="2">
    <source>
        <dbReference type="SAM" id="Phobius"/>
    </source>
</evidence>
<comment type="caution">
    <text evidence="3">The sequence shown here is derived from an EMBL/GenBank/DDBJ whole genome shotgun (WGS) entry which is preliminary data.</text>
</comment>
<keyword evidence="2" id="KW-0472">Membrane</keyword>
<proteinExistence type="predicted"/>
<accession>A0A5J4KJA6</accession>
<feature type="compositionally biased region" description="Basic and acidic residues" evidence="1">
    <location>
        <begin position="1"/>
        <end position="10"/>
    </location>
</feature>
<evidence type="ECO:0000256" key="1">
    <source>
        <dbReference type="SAM" id="MobiDB-lite"/>
    </source>
</evidence>
<dbReference type="EMBL" id="BKZW01000001">
    <property type="protein sequence ID" value="GER86507.1"/>
    <property type="molecule type" value="Genomic_DNA"/>
</dbReference>